<feature type="domain" description="IrrE N-terminal-like" evidence="1">
    <location>
        <begin position="3"/>
        <end position="86"/>
    </location>
</feature>
<organism evidence="2 3">
    <name type="scientific">Corynebacterium callunae DSM 20147</name>
    <dbReference type="NCBI Taxonomy" id="1121353"/>
    <lineage>
        <taxon>Bacteria</taxon>
        <taxon>Bacillati</taxon>
        <taxon>Actinomycetota</taxon>
        <taxon>Actinomycetes</taxon>
        <taxon>Mycobacteriales</taxon>
        <taxon>Corynebacteriaceae</taxon>
        <taxon>Corynebacterium</taxon>
    </lineage>
</organism>
<dbReference type="Pfam" id="PF06114">
    <property type="entry name" value="Peptidase_M78"/>
    <property type="match status" value="1"/>
</dbReference>
<dbReference type="AlphaFoldDB" id="M1ULF5"/>
<name>M1ULF5_9CORY</name>
<protein>
    <recommendedName>
        <fullName evidence="1">IrrE N-terminal-like domain-containing protein</fullName>
    </recommendedName>
</protein>
<evidence type="ECO:0000313" key="2">
    <source>
        <dbReference type="EMBL" id="AGG66914.1"/>
    </source>
</evidence>
<dbReference type="KEGG" id="ccn:H924_07360"/>
<gene>
    <name evidence="2" type="ORF">H924_07360</name>
</gene>
<dbReference type="STRING" id="1121353.H924_07360"/>
<dbReference type="OrthoDB" id="4727201at2"/>
<evidence type="ECO:0000259" key="1">
    <source>
        <dbReference type="Pfam" id="PF06114"/>
    </source>
</evidence>
<dbReference type="HOGENOM" id="CLU_134881_1_0_11"/>
<accession>M1ULF5</accession>
<reference evidence="2 3" key="1">
    <citation type="submission" date="2013-02" db="EMBL/GenBank/DDBJ databases">
        <title>The complete genome sequence of Corynebacterium callunae DSM 20147.</title>
        <authorList>
            <person name="Ruckert C."/>
            <person name="Albersmeier A."/>
            <person name="Kalinowski J."/>
        </authorList>
    </citation>
    <scope>NUCLEOTIDE SEQUENCE [LARGE SCALE GENOMIC DNA]</scope>
    <source>
        <strain evidence="2 3">DSM 20147</strain>
    </source>
</reference>
<dbReference type="PATRIC" id="fig|1121353.3.peg.1500"/>
<keyword evidence="3" id="KW-1185">Reference proteome</keyword>
<dbReference type="EMBL" id="CP004354">
    <property type="protein sequence ID" value="AGG66914.1"/>
    <property type="molecule type" value="Genomic_DNA"/>
</dbReference>
<dbReference type="Proteomes" id="UP000011760">
    <property type="component" value="Chromosome"/>
</dbReference>
<sequence>MWRVLYRDGLSHAELVCAVAHELGHAYHEDDFVDDHIRDARQEARADRWAVRALITAKAYEQAEALVGSHAGALATELNVTVEYVDVWKALHEKALIQ</sequence>
<evidence type="ECO:0000313" key="3">
    <source>
        <dbReference type="Proteomes" id="UP000011760"/>
    </source>
</evidence>
<proteinExistence type="predicted"/>
<dbReference type="InterPro" id="IPR010359">
    <property type="entry name" value="IrrE_HExxH"/>
</dbReference>
<dbReference type="RefSeq" id="WP_015651345.1">
    <property type="nucleotide sequence ID" value="NC_020506.1"/>
</dbReference>